<dbReference type="CDD" id="cd00609">
    <property type="entry name" value="AAT_like"/>
    <property type="match status" value="1"/>
</dbReference>
<reference evidence="5" key="1">
    <citation type="submission" date="2020-10" db="EMBL/GenBank/DDBJ databases">
        <authorList>
            <person name="Gilroy R."/>
        </authorList>
    </citation>
    <scope>NUCLEOTIDE SEQUENCE</scope>
    <source>
        <strain evidence="5">F6-4510</strain>
    </source>
</reference>
<dbReference type="PANTHER" id="PTHR42832:SF4">
    <property type="entry name" value="BLR3474 PROTEIN"/>
    <property type="match status" value="1"/>
</dbReference>
<dbReference type="InterPro" id="IPR015421">
    <property type="entry name" value="PyrdxlP-dep_Trfase_major"/>
</dbReference>
<dbReference type="Proteomes" id="UP000823611">
    <property type="component" value="Unassembled WGS sequence"/>
</dbReference>
<dbReference type="InterPro" id="IPR050881">
    <property type="entry name" value="LL-DAP_aminotransferase"/>
</dbReference>
<dbReference type="Pfam" id="PF00155">
    <property type="entry name" value="Aminotran_1_2"/>
    <property type="match status" value="1"/>
</dbReference>
<reference evidence="5" key="2">
    <citation type="journal article" date="2021" name="PeerJ">
        <title>Extensive microbial diversity within the chicken gut microbiome revealed by metagenomics and culture.</title>
        <authorList>
            <person name="Gilroy R."/>
            <person name="Ravi A."/>
            <person name="Getino M."/>
            <person name="Pursley I."/>
            <person name="Horton D.L."/>
            <person name="Alikhan N.F."/>
            <person name="Baker D."/>
            <person name="Gharbi K."/>
            <person name="Hall N."/>
            <person name="Watson M."/>
            <person name="Adriaenssens E.M."/>
            <person name="Foster-Nyarko E."/>
            <person name="Jarju S."/>
            <person name="Secka A."/>
            <person name="Antonio M."/>
            <person name="Oren A."/>
            <person name="Chaudhuri R.R."/>
            <person name="La Ragione R."/>
            <person name="Hildebrand F."/>
            <person name="Pallen M.J."/>
        </authorList>
    </citation>
    <scope>NUCLEOTIDE SEQUENCE</scope>
    <source>
        <strain evidence="5">F6-4510</strain>
    </source>
</reference>
<dbReference type="PANTHER" id="PTHR42832">
    <property type="entry name" value="AMINO ACID AMINOTRANSFERASE"/>
    <property type="match status" value="1"/>
</dbReference>
<evidence type="ECO:0000313" key="6">
    <source>
        <dbReference type="Proteomes" id="UP000823611"/>
    </source>
</evidence>
<dbReference type="Gene3D" id="3.90.1150.10">
    <property type="entry name" value="Aspartate Aminotransferase, domain 1"/>
    <property type="match status" value="1"/>
</dbReference>
<dbReference type="Gene3D" id="3.40.640.10">
    <property type="entry name" value="Type I PLP-dependent aspartate aminotransferase-like (Major domain)"/>
    <property type="match status" value="1"/>
</dbReference>
<gene>
    <name evidence="5" type="ORF">IAC55_00050</name>
</gene>
<evidence type="ECO:0000256" key="2">
    <source>
        <dbReference type="ARBA" id="ARBA00022576"/>
    </source>
</evidence>
<comment type="caution">
    <text evidence="5">The sequence shown here is derived from an EMBL/GenBank/DDBJ whole genome shotgun (WGS) entry which is preliminary data.</text>
</comment>
<name>A0A9D9DVF7_9FIRM</name>
<keyword evidence="3" id="KW-0808">Transferase</keyword>
<comment type="cofactor">
    <cofactor evidence="1">
        <name>pyridoxal 5'-phosphate</name>
        <dbReference type="ChEBI" id="CHEBI:597326"/>
    </cofactor>
</comment>
<evidence type="ECO:0000313" key="5">
    <source>
        <dbReference type="EMBL" id="MBO8433695.1"/>
    </source>
</evidence>
<feature type="domain" description="Aminotransferase class I/classII large" evidence="4">
    <location>
        <begin position="33"/>
        <end position="382"/>
    </location>
</feature>
<dbReference type="GO" id="GO:0030170">
    <property type="term" value="F:pyridoxal phosphate binding"/>
    <property type="evidence" value="ECO:0007669"/>
    <property type="project" value="InterPro"/>
</dbReference>
<dbReference type="AlphaFoldDB" id="A0A9D9DVF7"/>
<keyword evidence="2 5" id="KW-0032">Aminotransferase</keyword>
<dbReference type="EMBL" id="JADIMX010000002">
    <property type="protein sequence ID" value="MBO8433695.1"/>
    <property type="molecule type" value="Genomic_DNA"/>
</dbReference>
<sequence>MNFVFSDRAESFKPNIFSILNDKKNERLKEGKTVYNLSVGTPDFKPDNHVMEAVSKATLEASSYKYALTDLPELVEAVKNWYKRRYDVSLKSSEFMSVYGSQEGITHICLALCNEGDVVLVPDPCYPIFSTAPFLSSAKVEYYKLLEENDYLPDLDNFDPELLKRAKVMIVSFPANPICKTAPDDFYIKLIEFAKKHNIIIIHDNAYSEILFDGRVGKSFLSFEGAKDVGVEFNSLSKTYNLTGARISFCLGNEKIIEKFRTVRTQIDYGIFIPVQKGAIACLNGPQDIVEKNRIEYQKRRDALCGGLRKIGWDIPDSEGTMFAWGKLPKGYTNSDEFCMELLEKTGVICTPGSSFGSMGEGHVRFALVLPVEKIEELIDVIDKSGIIKK</sequence>
<organism evidence="5 6">
    <name type="scientific">Candidatus Fimicola merdigallinarum</name>
    <dbReference type="NCBI Taxonomy" id="2840819"/>
    <lineage>
        <taxon>Bacteria</taxon>
        <taxon>Bacillati</taxon>
        <taxon>Bacillota</taxon>
        <taxon>Clostridia</taxon>
        <taxon>Lachnospirales</taxon>
        <taxon>Lachnospiraceae</taxon>
        <taxon>Lachnospiraceae incertae sedis</taxon>
        <taxon>Candidatus Fimicola</taxon>
    </lineage>
</organism>
<evidence type="ECO:0000256" key="3">
    <source>
        <dbReference type="ARBA" id="ARBA00022679"/>
    </source>
</evidence>
<evidence type="ECO:0000256" key="1">
    <source>
        <dbReference type="ARBA" id="ARBA00001933"/>
    </source>
</evidence>
<accession>A0A9D9DVF7</accession>
<proteinExistence type="predicted"/>
<dbReference type="GO" id="GO:0008483">
    <property type="term" value="F:transaminase activity"/>
    <property type="evidence" value="ECO:0007669"/>
    <property type="project" value="UniProtKB-KW"/>
</dbReference>
<protein>
    <submittedName>
        <fullName evidence="5">Aminotransferase class I/II-fold pyridoxal phosphate-dependent enzyme</fullName>
    </submittedName>
</protein>
<dbReference type="SUPFAM" id="SSF53383">
    <property type="entry name" value="PLP-dependent transferases"/>
    <property type="match status" value="1"/>
</dbReference>
<dbReference type="InterPro" id="IPR015422">
    <property type="entry name" value="PyrdxlP-dep_Trfase_small"/>
</dbReference>
<evidence type="ECO:0000259" key="4">
    <source>
        <dbReference type="Pfam" id="PF00155"/>
    </source>
</evidence>
<dbReference type="InterPro" id="IPR015424">
    <property type="entry name" value="PyrdxlP-dep_Trfase"/>
</dbReference>
<dbReference type="InterPro" id="IPR004839">
    <property type="entry name" value="Aminotransferase_I/II_large"/>
</dbReference>